<accession>A0ABM3QNI8</accession>
<dbReference type="GeneID" id="110784597"/>
<reference evidence="1" key="1">
    <citation type="journal article" date="2021" name="Nat. Commun.">
        <title>Genomic analyses provide insights into spinach domestication and the genetic basis of agronomic traits.</title>
        <authorList>
            <person name="Cai X."/>
            <person name="Sun X."/>
            <person name="Xu C."/>
            <person name="Sun H."/>
            <person name="Wang X."/>
            <person name="Ge C."/>
            <person name="Zhang Z."/>
            <person name="Wang Q."/>
            <person name="Fei Z."/>
            <person name="Jiao C."/>
            <person name="Wang Q."/>
        </authorList>
    </citation>
    <scope>NUCLEOTIDE SEQUENCE [LARGE SCALE GENOMIC DNA]</scope>
    <source>
        <strain evidence="1">cv. Varoflay</strain>
    </source>
</reference>
<name>A0ABM3QNI8_SPIOL</name>
<dbReference type="PANTHER" id="PTHR48136">
    <property type="entry name" value="RUBREDOXIN-LIKE SUPERFAMILY PROTEIN"/>
    <property type="match status" value="1"/>
</dbReference>
<evidence type="ECO:0000313" key="2">
    <source>
        <dbReference type="RefSeq" id="XP_056684930.1"/>
    </source>
</evidence>
<dbReference type="PANTHER" id="PTHR48136:SF1">
    <property type="entry name" value="RUBREDOXIN-LIKE SUPERFAMILY PROTEIN"/>
    <property type="match status" value="1"/>
</dbReference>
<evidence type="ECO:0000313" key="1">
    <source>
        <dbReference type="Proteomes" id="UP000813463"/>
    </source>
</evidence>
<protein>
    <submittedName>
        <fullName evidence="2">Uncharacterized protein isoform X2</fullName>
    </submittedName>
</protein>
<gene>
    <name evidence="2" type="primary">LOC110784597</name>
</gene>
<dbReference type="SUPFAM" id="SSF57802">
    <property type="entry name" value="Rubredoxin-like"/>
    <property type="match status" value="1"/>
</dbReference>
<dbReference type="Gene3D" id="2.20.28.10">
    <property type="match status" value="1"/>
</dbReference>
<proteinExistence type="predicted"/>
<reference evidence="2" key="2">
    <citation type="submission" date="2025-08" db="UniProtKB">
        <authorList>
            <consortium name="RefSeq"/>
        </authorList>
    </citation>
    <scope>IDENTIFICATION</scope>
    <source>
        <tissue evidence="2">Leaf</tissue>
    </source>
</reference>
<keyword evidence="1" id="KW-1185">Reference proteome</keyword>
<organism evidence="1 2">
    <name type="scientific">Spinacia oleracea</name>
    <name type="common">Spinach</name>
    <dbReference type="NCBI Taxonomy" id="3562"/>
    <lineage>
        <taxon>Eukaryota</taxon>
        <taxon>Viridiplantae</taxon>
        <taxon>Streptophyta</taxon>
        <taxon>Embryophyta</taxon>
        <taxon>Tracheophyta</taxon>
        <taxon>Spermatophyta</taxon>
        <taxon>Magnoliopsida</taxon>
        <taxon>eudicotyledons</taxon>
        <taxon>Gunneridae</taxon>
        <taxon>Pentapetalae</taxon>
        <taxon>Caryophyllales</taxon>
        <taxon>Chenopodiaceae</taxon>
        <taxon>Chenopodioideae</taxon>
        <taxon>Anserineae</taxon>
        <taxon>Spinacia</taxon>
    </lineage>
</organism>
<dbReference type="RefSeq" id="XP_056684930.1">
    <property type="nucleotide sequence ID" value="XM_056828952.1"/>
</dbReference>
<sequence>MAMTVQLQQQAATTAATASKSWSIPSALVPPAGTSIGLRRAADRFALRSSFSSSSLRLPSVNVTAAPKFSMRVASKQAYICRDCGYIYNDPRKPFEKLPDNFFCAGKLCLLPLLLESPYSVVFTSTSTAPSKVSDRSFVLSTAYS</sequence>
<dbReference type="Proteomes" id="UP000813463">
    <property type="component" value="Chromosome 5"/>
</dbReference>